<dbReference type="InterPro" id="IPR011009">
    <property type="entry name" value="Kinase-like_dom_sf"/>
</dbReference>
<dbReference type="GO" id="GO:0004674">
    <property type="term" value="F:protein serine/threonine kinase activity"/>
    <property type="evidence" value="ECO:0000318"/>
    <property type="project" value="GO_Central"/>
</dbReference>
<gene>
    <name evidence="7" type="ORF">THAPS_35424</name>
</gene>
<reference evidence="7 8" key="1">
    <citation type="journal article" date="2004" name="Science">
        <title>The genome of the diatom Thalassiosira pseudonana: ecology, evolution, and metabolism.</title>
        <authorList>
            <person name="Armbrust E.V."/>
            <person name="Berges J.A."/>
            <person name="Bowler C."/>
            <person name="Green B.R."/>
            <person name="Martinez D."/>
            <person name="Putnam N.H."/>
            <person name="Zhou S."/>
            <person name="Allen A.E."/>
            <person name="Apt K.E."/>
            <person name="Bechner M."/>
            <person name="Brzezinski M.A."/>
            <person name="Chaal B.K."/>
            <person name="Chiovitti A."/>
            <person name="Davis A.K."/>
            <person name="Demarest M.S."/>
            <person name="Detter J.C."/>
            <person name="Glavina T."/>
            <person name="Goodstein D."/>
            <person name="Hadi M.Z."/>
            <person name="Hellsten U."/>
            <person name="Hildebrand M."/>
            <person name="Jenkins B.D."/>
            <person name="Jurka J."/>
            <person name="Kapitonov V.V."/>
            <person name="Kroger N."/>
            <person name="Lau W.W."/>
            <person name="Lane T.W."/>
            <person name="Larimer F.W."/>
            <person name="Lippmeier J.C."/>
            <person name="Lucas S."/>
            <person name="Medina M."/>
            <person name="Montsant A."/>
            <person name="Obornik M."/>
            <person name="Parker M.S."/>
            <person name="Palenik B."/>
            <person name="Pazour G.J."/>
            <person name="Richardson P.M."/>
            <person name="Rynearson T.A."/>
            <person name="Saito M.A."/>
            <person name="Schwartz D.C."/>
            <person name="Thamatrakoln K."/>
            <person name="Valentin K."/>
            <person name="Vardi A."/>
            <person name="Wilkerson F.P."/>
            <person name="Rokhsar D.S."/>
        </authorList>
    </citation>
    <scope>NUCLEOTIDE SEQUENCE [LARGE SCALE GENOMIC DNA]</scope>
    <source>
        <strain evidence="7 8">CCMP1335</strain>
    </source>
</reference>
<dbReference type="GeneID" id="7444161"/>
<evidence type="ECO:0000256" key="1">
    <source>
        <dbReference type="ARBA" id="ARBA00022527"/>
    </source>
</evidence>
<sequence>MFQAITVAYDLSCAMRHIHSQKLVYRDTKPENAGFDVRGDIKLFDFGFAKELTKKLYDKPSGLYNLTPMTGSYPYMAPEVFAGKPYGCSSDVFSFGVLVWEMLHYKFAFYHLSKKDYGDVVVRNNYRPPINPSLPTVVRTVIKESLDPDPKRR</sequence>
<dbReference type="HOGENOM" id="CLU_000288_7_35_1"/>
<dbReference type="GO" id="GO:0005524">
    <property type="term" value="F:ATP binding"/>
    <property type="evidence" value="ECO:0007669"/>
    <property type="project" value="UniProtKB-KW"/>
</dbReference>
<evidence type="ECO:0000313" key="7">
    <source>
        <dbReference type="EMBL" id="ACI64938.1"/>
    </source>
</evidence>
<proteinExistence type="predicted"/>
<keyword evidence="2" id="KW-0808">Transferase</keyword>
<dbReference type="Pfam" id="PF00069">
    <property type="entry name" value="Pkinase"/>
    <property type="match status" value="1"/>
</dbReference>
<dbReference type="eggNOG" id="KOG0192">
    <property type="taxonomic scope" value="Eukaryota"/>
</dbReference>
<organism evidence="7 8">
    <name type="scientific">Thalassiosira pseudonana</name>
    <name type="common">Marine diatom</name>
    <name type="synonym">Cyclotella nana</name>
    <dbReference type="NCBI Taxonomy" id="35128"/>
    <lineage>
        <taxon>Eukaryota</taxon>
        <taxon>Sar</taxon>
        <taxon>Stramenopiles</taxon>
        <taxon>Ochrophyta</taxon>
        <taxon>Bacillariophyta</taxon>
        <taxon>Coscinodiscophyceae</taxon>
        <taxon>Thalassiosirophycidae</taxon>
        <taxon>Thalassiosirales</taxon>
        <taxon>Thalassiosiraceae</taxon>
        <taxon>Thalassiosira</taxon>
    </lineage>
</organism>
<dbReference type="KEGG" id="tps:THAPS_35424"/>
<feature type="domain" description="Protein kinase" evidence="6">
    <location>
        <begin position="1"/>
        <end position="153"/>
    </location>
</feature>
<dbReference type="STRING" id="35128.B5YN81"/>
<evidence type="ECO:0000256" key="3">
    <source>
        <dbReference type="ARBA" id="ARBA00022741"/>
    </source>
</evidence>
<dbReference type="SUPFAM" id="SSF56112">
    <property type="entry name" value="Protein kinase-like (PK-like)"/>
    <property type="match status" value="1"/>
</dbReference>
<dbReference type="AlphaFoldDB" id="B5YN81"/>
<dbReference type="InterPro" id="IPR000719">
    <property type="entry name" value="Prot_kinase_dom"/>
</dbReference>
<dbReference type="RefSeq" id="XP_002296221.1">
    <property type="nucleotide sequence ID" value="XM_002296185.1"/>
</dbReference>
<evidence type="ECO:0000259" key="6">
    <source>
        <dbReference type="PROSITE" id="PS50011"/>
    </source>
</evidence>
<dbReference type="EMBL" id="CP001160">
    <property type="protein sequence ID" value="ACI64938.1"/>
    <property type="molecule type" value="Genomic_DNA"/>
</dbReference>
<evidence type="ECO:0000256" key="5">
    <source>
        <dbReference type="ARBA" id="ARBA00022840"/>
    </source>
</evidence>
<dbReference type="GO" id="GO:0005737">
    <property type="term" value="C:cytoplasm"/>
    <property type="evidence" value="ECO:0000318"/>
    <property type="project" value="GO_Central"/>
</dbReference>
<protein>
    <recommendedName>
        <fullName evidence="6">Protein kinase domain-containing protein</fullName>
    </recommendedName>
</protein>
<feature type="non-terminal residue" evidence="7">
    <location>
        <position position="153"/>
    </location>
</feature>
<accession>B5YN81</accession>
<dbReference type="PANTHER" id="PTHR24351">
    <property type="entry name" value="RIBOSOMAL PROTEIN S6 KINASE"/>
    <property type="match status" value="1"/>
</dbReference>
<evidence type="ECO:0000313" key="8">
    <source>
        <dbReference type="Proteomes" id="UP000001449"/>
    </source>
</evidence>
<keyword evidence="4" id="KW-0418">Kinase</keyword>
<dbReference type="Gene3D" id="1.10.510.10">
    <property type="entry name" value="Transferase(Phosphotransferase) domain 1"/>
    <property type="match status" value="1"/>
</dbReference>
<dbReference type="PaxDb" id="35128-Thaps35424"/>
<keyword evidence="8" id="KW-1185">Reference proteome</keyword>
<reference evidence="7 8" key="2">
    <citation type="journal article" date="2008" name="Nature">
        <title>The Phaeodactylum genome reveals the evolutionary history of diatom genomes.</title>
        <authorList>
            <person name="Bowler C."/>
            <person name="Allen A.E."/>
            <person name="Badger J.H."/>
            <person name="Grimwood J."/>
            <person name="Jabbari K."/>
            <person name="Kuo A."/>
            <person name="Maheswari U."/>
            <person name="Martens C."/>
            <person name="Maumus F."/>
            <person name="Otillar R.P."/>
            <person name="Rayko E."/>
            <person name="Salamov A."/>
            <person name="Vandepoele K."/>
            <person name="Beszteri B."/>
            <person name="Gruber A."/>
            <person name="Heijde M."/>
            <person name="Katinka M."/>
            <person name="Mock T."/>
            <person name="Valentin K."/>
            <person name="Verret F."/>
            <person name="Berges J.A."/>
            <person name="Brownlee C."/>
            <person name="Cadoret J.P."/>
            <person name="Chiovitti A."/>
            <person name="Choi C.J."/>
            <person name="Coesel S."/>
            <person name="De Martino A."/>
            <person name="Detter J.C."/>
            <person name="Durkin C."/>
            <person name="Falciatore A."/>
            <person name="Fournet J."/>
            <person name="Haruta M."/>
            <person name="Huysman M.J."/>
            <person name="Jenkins B.D."/>
            <person name="Jiroutova K."/>
            <person name="Jorgensen R.E."/>
            <person name="Joubert Y."/>
            <person name="Kaplan A."/>
            <person name="Kroger N."/>
            <person name="Kroth P.G."/>
            <person name="La Roche J."/>
            <person name="Lindquist E."/>
            <person name="Lommer M."/>
            <person name="Martin-Jezequel V."/>
            <person name="Lopez P.J."/>
            <person name="Lucas S."/>
            <person name="Mangogna M."/>
            <person name="McGinnis K."/>
            <person name="Medlin L.K."/>
            <person name="Montsant A."/>
            <person name="Oudot-Le Secq M.P."/>
            <person name="Napoli C."/>
            <person name="Obornik M."/>
            <person name="Parker M.S."/>
            <person name="Petit J.L."/>
            <person name="Porcel B.M."/>
            <person name="Poulsen N."/>
            <person name="Robison M."/>
            <person name="Rychlewski L."/>
            <person name="Rynearson T.A."/>
            <person name="Schmutz J."/>
            <person name="Shapiro H."/>
            <person name="Siaut M."/>
            <person name="Stanley M."/>
            <person name="Sussman M.R."/>
            <person name="Taylor A.R."/>
            <person name="Vardi A."/>
            <person name="von Dassow P."/>
            <person name="Vyverman W."/>
            <person name="Willis A."/>
            <person name="Wyrwicz L.S."/>
            <person name="Rokhsar D.S."/>
            <person name="Weissenbach J."/>
            <person name="Armbrust E.V."/>
            <person name="Green B.R."/>
            <person name="Van de Peer Y."/>
            <person name="Grigoriev I.V."/>
        </authorList>
    </citation>
    <scope>NUCLEOTIDE SEQUENCE [LARGE SCALE GENOMIC DNA]</scope>
    <source>
        <strain evidence="7 8">CCMP1335</strain>
    </source>
</reference>
<keyword evidence="3" id="KW-0547">Nucleotide-binding</keyword>
<evidence type="ECO:0000256" key="4">
    <source>
        <dbReference type="ARBA" id="ARBA00022777"/>
    </source>
</evidence>
<name>B5YN81_THAPS</name>
<keyword evidence="1" id="KW-0723">Serine/threonine-protein kinase</keyword>
<dbReference type="SMART" id="SM00220">
    <property type="entry name" value="S_TKc"/>
    <property type="match status" value="1"/>
</dbReference>
<dbReference type="PROSITE" id="PS50011">
    <property type="entry name" value="PROTEIN_KINASE_DOM"/>
    <property type="match status" value="1"/>
</dbReference>
<keyword evidence="5" id="KW-0067">ATP-binding</keyword>
<dbReference type="Proteomes" id="UP000001449">
    <property type="component" value="Chromosome 7"/>
</dbReference>
<dbReference type="InParanoid" id="B5YN81"/>
<evidence type="ECO:0000256" key="2">
    <source>
        <dbReference type="ARBA" id="ARBA00022679"/>
    </source>
</evidence>